<protein>
    <submittedName>
        <fullName evidence="1">Uncharacterized protein</fullName>
    </submittedName>
</protein>
<accession>A0AAD0KVT8</accession>
<reference evidence="1 2" key="1">
    <citation type="submission" date="2018-05" db="EMBL/GenBank/DDBJ databases">
        <title>Evolution of small genomes with special reference to Mycobacterium leprae.</title>
        <authorList>
            <person name="Mohanty P.S."/>
            <person name="Bansal A.K."/>
            <person name="Gupta U.D."/>
            <person name="Naaz F."/>
            <person name="Dwivedi V.D."/>
            <person name="Singh H."/>
            <person name="Gupta G."/>
            <person name="Sharma S."/>
            <person name="Arora M."/>
        </authorList>
    </citation>
    <scope>NUCLEOTIDE SEQUENCE [LARGE SCALE GENOMIC DNA]</scope>
    <source>
        <strain evidence="1 2">MRHRU-235-G</strain>
    </source>
</reference>
<dbReference type="AlphaFoldDB" id="A0AAD0KVT8"/>
<name>A0AAD0KVT8_MYCLR</name>
<proteinExistence type="predicted"/>
<gene>
    <name evidence="1" type="ORF">DIJ64_13885</name>
</gene>
<dbReference type="Proteomes" id="UP000249682">
    <property type="component" value="Chromosome"/>
</dbReference>
<sequence length="72" mass="8042">MKRYRGWPGQRLAGAETRHRRVLRKLRSGPPGCNSLDVAEGDPKFSGQLSLHYKDVIGDDMQAGLPLYITGF</sequence>
<dbReference type="EMBL" id="CP029543">
    <property type="protein sequence ID" value="AWV48753.1"/>
    <property type="molecule type" value="Genomic_DNA"/>
</dbReference>
<organism evidence="1 2">
    <name type="scientific">Mycobacterium leprae</name>
    <dbReference type="NCBI Taxonomy" id="1769"/>
    <lineage>
        <taxon>Bacteria</taxon>
        <taxon>Bacillati</taxon>
        <taxon>Actinomycetota</taxon>
        <taxon>Actinomycetes</taxon>
        <taxon>Mycobacteriales</taxon>
        <taxon>Mycobacteriaceae</taxon>
        <taxon>Mycobacterium</taxon>
    </lineage>
</organism>
<evidence type="ECO:0000313" key="1">
    <source>
        <dbReference type="EMBL" id="AWV48753.1"/>
    </source>
</evidence>
<evidence type="ECO:0000313" key="2">
    <source>
        <dbReference type="Proteomes" id="UP000249682"/>
    </source>
</evidence>